<dbReference type="PANTHER" id="PTHR46954">
    <property type="entry name" value="C2H2-TYPE DOMAIN-CONTAINING PROTEIN"/>
    <property type="match status" value="1"/>
</dbReference>
<feature type="compositionally biased region" description="Low complexity" evidence="2">
    <location>
        <begin position="33"/>
        <end position="44"/>
    </location>
</feature>
<gene>
    <name evidence="3" type="ORF">EVAR_64369_1</name>
</gene>
<comment type="caution">
    <text evidence="3">The sequence shown here is derived from an EMBL/GenBank/DDBJ whole genome shotgun (WGS) entry which is preliminary data.</text>
</comment>
<feature type="non-terminal residue" evidence="3">
    <location>
        <position position="1"/>
    </location>
</feature>
<dbReference type="AlphaFoldDB" id="A0A4C1ZJR0"/>
<keyword evidence="1" id="KW-0175">Coiled coil</keyword>
<dbReference type="OrthoDB" id="7420708at2759"/>
<name>A0A4C1ZJR0_EUMVA</name>
<evidence type="ECO:0000256" key="1">
    <source>
        <dbReference type="SAM" id="Coils"/>
    </source>
</evidence>
<protein>
    <submittedName>
        <fullName evidence="3">Uncharacterized protein</fullName>
    </submittedName>
</protein>
<reference evidence="3 4" key="1">
    <citation type="journal article" date="2019" name="Commun. Biol.">
        <title>The bagworm genome reveals a unique fibroin gene that provides high tensile strength.</title>
        <authorList>
            <person name="Kono N."/>
            <person name="Nakamura H."/>
            <person name="Ohtoshi R."/>
            <person name="Tomita M."/>
            <person name="Numata K."/>
            <person name="Arakawa K."/>
        </authorList>
    </citation>
    <scope>NUCLEOTIDE SEQUENCE [LARGE SCALE GENOMIC DNA]</scope>
</reference>
<organism evidence="3 4">
    <name type="scientific">Eumeta variegata</name>
    <name type="common">Bagworm moth</name>
    <name type="synonym">Eumeta japonica</name>
    <dbReference type="NCBI Taxonomy" id="151549"/>
    <lineage>
        <taxon>Eukaryota</taxon>
        <taxon>Metazoa</taxon>
        <taxon>Ecdysozoa</taxon>
        <taxon>Arthropoda</taxon>
        <taxon>Hexapoda</taxon>
        <taxon>Insecta</taxon>
        <taxon>Pterygota</taxon>
        <taxon>Neoptera</taxon>
        <taxon>Endopterygota</taxon>
        <taxon>Lepidoptera</taxon>
        <taxon>Glossata</taxon>
        <taxon>Ditrysia</taxon>
        <taxon>Tineoidea</taxon>
        <taxon>Psychidae</taxon>
        <taxon>Oiketicinae</taxon>
        <taxon>Eumeta</taxon>
    </lineage>
</organism>
<accession>A0A4C1ZJR0</accession>
<evidence type="ECO:0000313" key="3">
    <source>
        <dbReference type="EMBL" id="GBP89101.1"/>
    </source>
</evidence>
<dbReference type="Proteomes" id="UP000299102">
    <property type="component" value="Unassembled WGS sequence"/>
</dbReference>
<evidence type="ECO:0000313" key="4">
    <source>
        <dbReference type="Proteomes" id="UP000299102"/>
    </source>
</evidence>
<feature type="coiled-coil region" evidence="1">
    <location>
        <begin position="54"/>
        <end position="112"/>
    </location>
</feature>
<keyword evidence="4" id="KW-1185">Reference proteome</keyword>
<feature type="compositionally biased region" description="Basic and acidic residues" evidence="2">
    <location>
        <begin position="22"/>
        <end position="31"/>
    </location>
</feature>
<sequence length="193" mass="21947">ATSSTSKPAEKTQIIQPFSNIEKQKEDKIKTGNESQEQCENNNNADKQRAKPSQEALKNKITLLEKNLNALYSARDTMPNCAEVDKQIIKLREELKTAKNTLNRKIQNAVAQKKHRDGMKRKLEDICQENPEIKRRLSLRDSVGHPKLESDQPLLLKTIADIALFGSACDDRRRTESIRSVKLLTNSHKNCVN</sequence>
<dbReference type="EMBL" id="BGZK01001975">
    <property type="protein sequence ID" value="GBP89101.1"/>
    <property type="molecule type" value="Genomic_DNA"/>
</dbReference>
<evidence type="ECO:0000256" key="2">
    <source>
        <dbReference type="SAM" id="MobiDB-lite"/>
    </source>
</evidence>
<feature type="region of interest" description="Disordered" evidence="2">
    <location>
        <begin position="1"/>
        <end position="54"/>
    </location>
</feature>
<feature type="compositionally biased region" description="Polar residues" evidence="2">
    <location>
        <begin position="1"/>
        <end position="21"/>
    </location>
</feature>
<dbReference type="PANTHER" id="PTHR46954:SF1">
    <property type="entry name" value="C2H2-TYPE DOMAIN-CONTAINING PROTEIN"/>
    <property type="match status" value="1"/>
</dbReference>
<proteinExistence type="predicted"/>